<evidence type="ECO:0000256" key="1">
    <source>
        <dbReference type="ARBA" id="ARBA00004123"/>
    </source>
</evidence>
<dbReference type="InterPro" id="IPR050080">
    <property type="entry name" value="RNase_PH"/>
</dbReference>
<dbReference type="GO" id="GO:0071051">
    <property type="term" value="P:poly(A)-dependent snoRNA 3'-end processing"/>
    <property type="evidence" value="ECO:0007669"/>
    <property type="project" value="TreeGrafter"/>
</dbReference>
<evidence type="ECO:0000256" key="8">
    <source>
        <dbReference type="ARBA" id="ARBA00023242"/>
    </source>
</evidence>
<dbReference type="InterPro" id="IPR027408">
    <property type="entry name" value="PNPase/RNase_PH_dom_sf"/>
</dbReference>
<keyword evidence="4" id="KW-0963">Cytoplasm</keyword>
<dbReference type="Proteomes" id="UP000620104">
    <property type="component" value="Unassembled WGS sequence"/>
</dbReference>
<evidence type="ECO:0000256" key="6">
    <source>
        <dbReference type="ARBA" id="ARBA00022835"/>
    </source>
</evidence>
<dbReference type="GO" id="GO:0006364">
    <property type="term" value="P:rRNA processing"/>
    <property type="evidence" value="ECO:0007669"/>
    <property type="project" value="UniProtKB-KW"/>
</dbReference>
<keyword evidence="12" id="KW-1185">Reference proteome</keyword>
<dbReference type="InterPro" id="IPR020568">
    <property type="entry name" value="Ribosomal_Su5_D2-typ_SF"/>
</dbReference>
<dbReference type="SUPFAM" id="SSF54211">
    <property type="entry name" value="Ribosomal protein S5 domain 2-like"/>
    <property type="match status" value="1"/>
</dbReference>
<reference evidence="11" key="1">
    <citation type="submission" date="2020-07" db="EMBL/GenBank/DDBJ databases">
        <title>Draft Genome Sequence of a Deep-Sea Yeast, Naganishia (Cryptococcus) liquefaciens strain N6.</title>
        <authorList>
            <person name="Han Y.W."/>
            <person name="Kajitani R."/>
            <person name="Morimoto H."/>
            <person name="Parhat M."/>
            <person name="Tsubouchi H."/>
            <person name="Bakenova O."/>
            <person name="Ogata M."/>
            <person name="Argunhan B."/>
            <person name="Aoki R."/>
            <person name="Kajiwara S."/>
            <person name="Itoh T."/>
            <person name="Iwasaki H."/>
        </authorList>
    </citation>
    <scope>NUCLEOTIDE SEQUENCE</scope>
    <source>
        <strain evidence="11">N6</strain>
    </source>
</reference>
<proteinExistence type="inferred from homology"/>
<evidence type="ECO:0000313" key="11">
    <source>
        <dbReference type="EMBL" id="GHJ89985.1"/>
    </source>
</evidence>
<evidence type="ECO:0000259" key="10">
    <source>
        <dbReference type="Pfam" id="PF01138"/>
    </source>
</evidence>
<evidence type="ECO:0000313" key="12">
    <source>
        <dbReference type="Proteomes" id="UP000620104"/>
    </source>
</evidence>
<comment type="subcellular location">
    <subcellularLocation>
        <location evidence="2">Cytoplasm</location>
    </subcellularLocation>
    <subcellularLocation>
        <location evidence="1">Nucleus</location>
    </subcellularLocation>
</comment>
<dbReference type="EMBL" id="BLZA01000053">
    <property type="protein sequence ID" value="GHJ89985.1"/>
    <property type="molecule type" value="Genomic_DNA"/>
</dbReference>
<dbReference type="GO" id="GO:0000177">
    <property type="term" value="C:cytoplasmic exosome (RNase complex)"/>
    <property type="evidence" value="ECO:0007669"/>
    <property type="project" value="TreeGrafter"/>
</dbReference>
<keyword evidence="8" id="KW-0539">Nucleus</keyword>
<dbReference type="GO" id="GO:0016075">
    <property type="term" value="P:rRNA catabolic process"/>
    <property type="evidence" value="ECO:0007669"/>
    <property type="project" value="TreeGrafter"/>
</dbReference>
<dbReference type="PANTHER" id="PTHR11953:SF2">
    <property type="entry name" value="EXOSOME COMPLEX COMPONENT MTR3"/>
    <property type="match status" value="1"/>
</dbReference>
<dbReference type="CDD" id="cd11371">
    <property type="entry name" value="RNase_PH_MTR3"/>
    <property type="match status" value="1"/>
</dbReference>
<dbReference type="PANTHER" id="PTHR11953">
    <property type="entry name" value="EXOSOME COMPLEX COMPONENT"/>
    <property type="match status" value="1"/>
</dbReference>
<name>A0A8H3U012_9TREE</name>
<dbReference type="GO" id="GO:0034475">
    <property type="term" value="P:U4 snRNA 3'-end processing"/>
    <property type="evidence" value="ECO:0007669"/>
    <property type="project" value="TreeGrafter"/>
</dbReference>
<comment type="caution">
    <text evidence="11">The sequence shown here is derived from an EMBL/GenBank/DDBJ whole genome shotgun (WGS) entry which is preliminary data.</text>
</comment>
<evidence type="ECO:0000256" key="9">
    <source>
        <dbReference type="SAM" id="MobiDB-lite"/>
    </source>
</evidence>
<gene>
    <name evidence="11" type="ORF">NliqN6_6387</name>
</gene>
<keyword evidence="6" id="KW-0271">Exosome</keyword>
<organism evidence="11 12">
    <name type="scientific">Naganishia liquefaciens</name>
    <dbReference type="NCBI Taxonomy" id="104408"/>
    <lineage>
        <taxon>Eukaryota</taxon>
        <taxon>Fungi</taxon>
        <taxon>Dikarya</taxon>
        <taxon>Basidiomycota</taxon>
        <taxon>Agaricomycotina</taxon>
        <taxon>Tremellomycetes</taxon>
        <taxon>Filobasidiales</taxon>
        <taxon>Filobasidiaceae</taxon>
        <taxon>Naganishia</taxon>
    </lineage>
</organism>
<evidence type="ECO:0000256" key="3">
    <source>
        <dbReference type="ARBA" id="ARBA00006678"/>
    </source>
</evidence>
<dbReference type="GO" id="GO:0003723">
    <property type="term" value="F:RNA binding"/>
    <property type="evidence" value="ECO:0007669"/>
    <property type="project" value="UniProtKB-KW"/>
</dbReference>
<dbReference type="SUPFAM" id="SSF55666">
    <property type="entry name" value="Ribonuclease PH domain 2-like"/>
    <property type="match status" value="1"/>
</dbReference>
<evidence type="ECO:0000256" key="2">
    <source>
        <dbReference type="ARBA" id="ARBA00004496"/>
    </source>
</evidence>
<evidence type="ECO:0000256" key="5">
    <source>
        <dbReference type="ARBA" id="ARBA00022552"/>
    </source>
</evidence>
<dbReference type="InterPro" id="IPR036345">
    <property type="entry name" value="ExoRNase_PH_dom2_sf"/>
</dbReference>
<protein>
    <recommendedName>
        <fullName evidence="10">Exoribonuclease phosphorolytic domain-containing protein</fullName>
    </recommendedName>
</protein>
<feature type="region of interest" description="Disordered" evidence="9">
    <location>
        <begin position="1"/>
        <end position="23"/>
    </location>
</feature>
<comment type="similarity">
    <text evidence="3">Belongs to the RNase PH family.</text>
</comment>
<feature type="domain" description="Exoribonuclease phosphorolytic" evidence="10">
    <location>
        <begin position="46"/>
        <end position="177"/>
    </location>
</feature>
<dbReference type="Gene3D" id="3.30.230.70">
    <property type="entry name" value="GHMP Kinase, N-terminal domain"/>
    <property type="match status" value="1"/>
</dbReference>
<dbReference type="GO" id="GO:0000176">
    <property type="term" value="C:nuclear exosome (RNase complex)"/>
    <property type="evidence" value="ECO:0007669"/>
    <property type="project" value="UniProtKB-ARBA"/>
</dbReference>
<dbReference type="OrthoDB" id="2504340at2759"/>
<dbReference type="InterPro" id="IPR001247">
    <property type="entry name" value="ExoRNase_PH_dom1"/>
</dbReference>
<dbReference type="GO" id="GO:0071028">
    <property type="term" value="P:nuclear mRNA surveillance"/>
    <property type="evidence" value="ECO:0007669"/>
    <property type="project" value="TreeGrafter"/>
</dbReference>
<keyword evidence="5" id="KW-0698">rRNA processing</keyword>
<keyword evidence="7" id="KW-0694">RNA-binding</keyword>
<sequence length="272" mass="28456">MSIQGFTDRRRLPGPEKSYPPIYDMPVEIPSPGKGKERADGRTLDEMRNVFMNTGLISQANGSAYIECGNVKIACAVYGPRAKPPPYSPQGTVNVEIKFAPFASHPRRAPLRDTEPPHLSHLLTQSLLPALQLHLADHPKSVTDVWLLVLQSESPSLEGTLACGLSVACAALADAGVALNGLGVGVGCALAGATGEAKTVITDPTGVESRSAEARVTLGVMPALDTLTDVWMTGQASVEEVLKMVDRGVTASAGVHGKVAVTLASGRNVQAS</sequence>
<evidence type="ECO:0000256" key="7">
    <source>
        <dbReference type="ARBA" id="ARBA00022884"/>
    </source>
</evidence>
<dbReference type="GO" id="GO:0005730">
    <property type="term" value="C:nucleolus"/>
    <property type="evidence" value="ECO:0007669"/>
    <property type="project" value="TreeGrafter"/>
</dbReference>
<dbReference type="Pfam" id="PF01138">
    <property type="entry name" value="RNase_PH"/>
    <property type="match status" value="1"/>
</dbReference>
<dbReference type="AlphaFoldDB" id="A0A8H3U012"/>
<evidence type="ECO:0000256" key="4">
    <source>
        <dbReference type="ARBA" id="ARBA00022490"/>
    </source>
</evidence>
<accession>A0A8H3U012</accession>